<dbReference type="Proteomes" id="UP000887566">
    <property type="component" value="Unplaced"/>
</dbReference>
<feature type="compositionally biased region" description="Low complexity" evidence="1">
    <location>
        <begin position="26"/>
        <end position="46"/>
    </location>
</feature>
<keyword evidence="2" id="KW-1185">Reference proteome</keyword>
<feature type="compositionally biased region" description="Basic residues" evidence="1">
    <location>
        <begin position="53"/>
        <end position="64"/>
    </location>
</feature>
<reference evidence="3" key="1">
    <citation type="submission" date="2022-11" db="UniProtKB">
        <authorList>
            <consortium name="WormBaseParasite"/>
        </authorList>
    </citation>
    <scope>IDENTIFICATION</scope>
</reference>
<feature type="region of interest" description="Disordered" evidence="1">
    <location>
        <begin position="26"/>
        <end position="101"/>
    </location>
</feature>
<protein>
    <submittedName>
        <fullName evidence="3">Secreted protein</fullName>
    </submittedName>
</protein>
<dbReference type="AlphaFoldDB" id="A0A914VPK6"/>
<accession>A0A914VPK6</accession>
<evidence type="ECO:0000313" key="2">
    <source>
        <dbReference type="Proteomes" id="UP000887566"/>
    </source>
</evidence>
<name>A0A914VPK6_9BILA</name>
<dbReference type="WBParaSite" id="PSAMB.scaffold21size117079.g533.t1">
    <property type="protein sequence ID" value="PSAMB.scaffold21size117079.g533.t1"/>
    <property type="gene ID" value="PSAMB.scaffold21size117079.g533"/>
</dbReference>
<evidence type="ECO:0000313" key="3">
    <source>
        <dbReference type="WBParaSite" id="PSAMB.scaffold21size117079.g533.t1"/>
    </source>
</evidence>
<sequence>MRRPVVVVRRSLCSVLGALRRKVCSASALSPGSALSSTSSPPLSNGQRDRARVRQGRRLRRKRDGRLGQFGRSRSAPIRRNDDGGGGSVGPSDGRCEEHAS</sequence>
<proteinExistence type="predicted"/>
<evidence type="ECO:0000256" key="1">
    <source>
        <dbReference type="SAM" id="MobiDB-lite"/>
    </source>
</evidence>
<organism evidence="2 3">
    <name type="scientific">Plectus sambesii</name>
    <dbReference type="NCBI Taxonomy" id="2011161"/>
    <lineage>
        <taxon>Eukaryota</taxon>
        <taxon>Metazoa</taxon>
        <taxon>Ecdysozoa</taxon>
        <taxon>Nematoda</taxon>
        <taxon>Chromadorea</taxon>
        <taxon>Plectida</taxon>
        <taxon>Plectina</taxon>
        <taxon>Plectoidea</taxon>
        <taxon>Plectidae</taxon>
        <taxon>Plectus</taxon>
    </lineage>
</organism>